<reference evidence="2 3" key="1">
    <citation type="journal article" date="2018" name="BMC Genomics">
        <title>Genomic comparison of Trypanosoma conorhini and Trypanosoma rangeli to Trypanosoma cruzi strains of high and low virulence.</title>
        <authorList>
            <person name="Bradwell K.R."/>
            <person name="Koparde V.N."/>
            <person name="Matveyev A.V."/>
            <person name="Serrano M.G."/>
            <person name="Alves J.M."/>
            <person name="Parikh H."/>
            <person name="Huang B."/>
            <person name="Lee V."/>
            <person name="Espinosa-Alvarez O."/>
            <person name="Ortiz P.A."/>
            <person name="Costa-Martins A.G."/>
            <person name="Teixeira M.M."/>
            <person name="Buck G.A."/>
        </authorList>
    </citation>
    <scope>NUCLEOTIDE SEQUENCE [LARGE SCALE GENOMIC DNA]</scope>
    <source>
        <strain evidence="2 3">025E</strain>
    </source>
</reference>
<dbReference type="EMBL" id="MKKU01000013">
    <property type="protein sequence ID" value="RNF27209.1"/>
    <property type="molecule type" value="Genomic_DNA"/>
</dbReference>
<keyword evidence="3" id="KW-1185">Reference proteome</keyword>
<dbReference type="RefSeq" id="XP_029232415.1">
    <property type="nucleotide sequence ID" value="XM_029367523.1"/>
</dbReference>
<comment type="caution">
    <text evidence="2">The sequence shown here is derived from an EMBL/GenBank/DDBJ whole genome shotgun (WGS) entry which is preliminary data.</text>
</comment>
<evidence type="ECO:0000313" key="3">
    <source>
        <dbReference type="Proteomes" id="UP000284403"/>
    </source>
</evidence>
<dbReference type="Proteomes" id="UP000284403">
    <property type="component" value="Unassembled WGS sequence"/>
</dbReference>
<accession>A0A3R7LLT2</accession>
<sequence>MLVSCTLYVADGSRLVVDRFLTKMPDERYTIGESETTYLKQIEHILEAAVSHWRFFALSKRFCTFSSSQVVSAAEELITCASGTASTESSTLRFGKFSLTRVSHAVFPFLIERLVGVFQPFSPVCFLKRPNAPPLHIAGFPWRWIEQLQAEPQAEQIEVYLTCGYQITMRGEKSEEQAVQATRAMHEPNPHLPLSQATVLTQSPLLKEHNMEVGMPTEPRVVARVSLTNGVTAALFNLRDSDIVLRLMGHVIAKAEQQSDLLHDIMVQRMGFALASYLTEPALAHFCCGDDSNVTGGRRLCIHDETYRRRINHVRFPLQSSCGADALTIVVEGLFNRGLIVNGAFVEEDAVHVLYDECPQYSVKECKRIMQELVKDGLLTMWNKPSGRRLANSNRIPDDALIACDFRRHVQTAHILVESQHARSGIIESLQAAESLLGLPPMESGIPLAKLVVLLQGRSKQIFGARVQDFTLPRRSPWCLSDDILDPSLPRRGKLGSEYRLSVDATLQSYVQYLLRVFPRARVIDLDASNSIVSSDATLLHRFRCRYGKVVTPDGNEICFVPHLYYVLVPMEDTRTTERGDGDLAASASLRKGGLFILEIGFQVVYFALDVFMVSGESMSASMAALSAVRFRRSLTFSSVLYDLTVNRMLRYVQMYASLLFGQMPTSDALENLVRQYPHPPRESLSIVAAFDVEESCVRRAQKIVAKTFSVGPDSNGMRQLIPKQGEVLLRESTQERYHYCGVMVWATSRLFVLLCTVRDVTVCDRCANGDLPKLALAAKRQLLQLLLDSMLQQRLEFAWDKIRTPLDADNDSDADDSTDSSEQGPSREDLRTLQAHWRKYRLANVSKPFLQLQSDWKSILTRQSGAISAACEPNYTLHLFLEESGGNVYGTHGKVIDNTIALTLSARRMDRRCFVAVEFTAGVSGSIESAALYRGTSERGAVNKLLEEEEDAVLIEQTMKLLSSALWGHICH</sequence>
<proteinExistence type="predicted"/>
<evidence type="ECO:0000256" key="1">
    <source>
        <dbReference type="SAM" id="MobiDB-lite"/>
    </source>
</evidence>
<dbReference type="OrthoDB" id="245482at2759"/>
<protein>
    <submittedName>
        <fullName evidence="2">Uncharacterized protein</fullName>
    </submittedName>
</protein>
<organism evidence="2 3">
    <name type="scientific">Trypanosoma conorhini</name>
    <dbReference type="NCBI Taxonomy" id="83891"/>
    <lineage>
        <taxon>Eukaryota</taxon>
        <taxon>Discoba</taxon>
        <taxon>Euglenozoa</taxon>
        <taxon>Kinetoplastea</taxon>
        <taxon>Metakinetoplastina</taxon>
        <taxon>Trypanosomatida</taxon>
        <taxon>Trypanosomatidae</taxon>
        <taxon>Trypanosoma</taxon>
    </lineage>
</organism>
<name>A0A3R7LLT2_9TRYP</name>
<feature type="region of interest" description="Disordered" evidence="1">
    <location>
        <begin position="809"/>
        <end position="829"/>
    </location>
</feature>
<dbReference type="GeneID" id="40314194"/>
<dbReference type="AlphaFoldDB" id="A0A3R7LLT2"/>
<gene>
    <name evidence="2" type="ORF">Tco025E_00583</name>
</gene>
<feature type="compositionally biased region" description="Acidic residues" evidence="1">
    <location>
        <begin position="809"/>
        <end position="820"/>
    </location>
</feature>
<evidence type="ECO:0000313" key="2">
    <source>
        <dbReference type="EMBL" id="RNF27209.1"/>
    </source>
</evidence>